<evidence type="ECO:0000313" key="13">
    <source>
        <dbReference type="Proteomes" id="UP000799437"/>
    </source>
</evidence>
<evidence type="ECO:0000256" key="1">
    <source>
        <dbReference type="ARBA" id="ARBA00000900"/>
    </source>
</evidence>
<dbReference type="GO" id="GO:0016567">
    <property type="term" value="P:protein ubiquitination"/>
    <property type="evidence" value="ECO:0007669"/>
    <property type="project" value="UniProtKB-UniRule"/>
</dbReference>
<comment type="similarity">
    <text evidence="7 9">Belongs to the E3 ubiquitin-protein ligase UBR1-like family.</text>
</comment>
<dbReference type="SMART" id="SM00396">
    <property type="entry name" value="ZnF_UBR1"/>
    <property type="match status" value="1"/>
</dbReference>
<accession>A0A6A6VU07</accession>
<evidence type="ECO:0000256" key="8">
    <source>
        <dbReference type="PROSITE-ProRule" id="PRU00508"/>
    </source>
</evidence>
<evidence type="ECO:0000256" key="6">
    <source>
        <dbReference type="ARBA" id="ARBA00022833"/>
    </source>
</evidence>
<evidence type="ECO:0000256" key="2">
    <source>
        <dbReference type="ARBA" id="ARBA00022679"/>
    </source>
</evidence>
<dbReference type="InterPro" id="IPR055194">
    <property type="entry name" value="UBR1-like_WH"/>
</dbReference>
<comment type="catalytic activity">
    <reaction evidence="1 9">
        <text>S-ubiquitinyl-[E2 ubiquitin-conjugating enzyme]-L-cysteine + [acceptor protein]-L-lysine = [E2 ubiquitin-conjugating enzyme]-L-cysteine + N(6)-ubiquitinyl-[acceptor protein]-L-lysine.</text>
        <dbReference type="EC" id="2.3.2.27"/>
    </reaction>
</comment>
<dbReference type="Gene3D" id="2.10.110.30">
    <property type="match status" value="1"/>
</dbReference>
<dbReference type="InterPro" id="IPR003769">
    <property type="entry name" value="ClpS_core"/>
</dbReference>
<dbReference type="PANTHER" id="PTHR21497:SF24">
    <property type="entry name" value="E3 UBIQUITIN-PROTEIN LIGASE UBR1"/>
    <property type="match status" value="1"/>
</dbReference>
<dbReference type="PROSITE" id="PS51157">
    <property type="entry name" value="ZF_UBR"/>
    <property type="match status" value="1"/>
</dbReference>
<keyword evidence="4 9" id="KW-0863">Zinc-finger</keyword>
<dbReference type="GO" id="GO:0000151">
    <property type="term" value="C:ubiquitin ligase complex"/>
    <property type="evidence" value="ECO:0007669"/>
    <property type="project" value="TreeGrafter"/>
</dbReference>
<evidence type="ECO:0000256" key="4">
    <source>
        <dbReference type="ARBA" id="ARBA00022771"/>
    </source>
</evidence>
<evidence type="ECO:0000313" key="12">
    <source>
        <dbReference type="EMBL" id="KAF2753703.1"/>
    </source>
</evidence>
<dbReference type="InterPro" id="IPR044046">
    <property type="entry name" value="E3_ligase_UBR-like_C"/>
</dbReference>
<dbReference type="Pfam" id="PF02617">
    <property type="entry name" value="ClpS"/>
    <property type="match status" value="1"/>
</dbReference>
<dbReference type="OrthoDB" id="26387at2759"/>
<keyword evidence="5 9" id="KW-0833">Ubl conjugation pathway</keyword>
<dbReference type="InterPro" id="IPR003126">
    <property type="entry name" value="Znf_UBR"/>
</dbReference>
<dbReference type="UniPathway" id="UPA00143"/>
<evidence type="ECO:0000256" key="9">
    <source>
        <dbReference type="RuleBase" id="RU366018"/>
    </source>
</evidence>
<dbReference type="InterPro" id="IPR042065">
    <property type="entry name" value="E3_ELL-like"/>
</dbReference>
<comment type="pathway">
    <text evidence="9">Protein modification; protein ubiquitination.</text>
</comment>
<proteinExistence type="inferred from homology"/>
<dbReference type="GO" id="GO:0061630">
    <property type="term" value="F:ubiquitin protein ligase activity"/>
    <property type="evidence" value="ECO:0007669"/>
    <property type="project" value="UniProtKB-UniRule"/>
</dbReference>
<evidence type="ECO:0000256" key="7">
    <source>
        <dbReference type="ARBA" id="ARBA00046341"/>
    </source>
</evidence>
<evidence type="ECO:0000256" key="10">
    <source>
        <dbReference type="SAM" id="MobiDB-lite"/>
    </source>
</evidence>
<reference evidence="12" key="1">
    <citation type="journal article" date="2020" name="Stud. Mycol.">
        <title>101 Dothideomycetes genomes: a test case for predicting lifestyles and emergence of pathogens.</title>
        <authorList>
            <person name="Haridas S."/>
            <person name="Albert R."/>
            <person name="Binder M."/>
            <person name="Bloem J."/>
            <person name="Labutti K."/>
            <person name="Salamov A."/>
            <person name="Andreopoulos B."/>
            <person name="Baker S."/>
            <person name="Barry K."/>
            <person name="Bills G."/>
            <person name="Bluhm B."/>
            <person name="Cannon C."/>
            <person name="Castanera R."/>
            <person name="Culley D."/>
            <person name="Daum C."/>
            <person name="Ezra D."/>
            <person name="Gonzalez J."/>
            <person name="Henrissat B."/>
            <person name="Kuo A."/>
            <person name="Liang C."/>
            <person name="Lipzen A."/>
            <person name="Lutzoni F."/>
            <person name="Magnuson J."/>
            <person name="Mondo S."/>
            <person name="Nolan M."/>
            <person name="Ohm R."/>
            <person name="Pangilinan J."/>
            <person name="Park H.-J."/>
            <person name="Ramirez L."/>
            <person name="Alfaro M."/>
            <person name="Sun H."/>
            <person name="Tritt A."/>
            <person name="Yoshinaga Y."/>
            <person name="Zwiers L.-H."/>
            <person name="Turgeon B."/>
            <person name="Goodwin S."/>
            <person name="Spatafora J."/>
            <person name="Crous P."/>
            <person name="Grigoriev I."/>
        </authorList>
    </citation>
    <scope>NUCLEOTIDE SEQUENCE</scope>
    <source>
        <strain evidence="12">CBS 121739</strain>
    </source>
</reference>
<organism evidence="12 13">
    <name type="scientific">Pseudovirgaria hyperparasitica</name>
    <dbReference type="NCBI Taxonomy" id="470096"/>
    <lineage>
        <taxon>Eukaryota</taxon>
        <taxon>Fungi</taxon>
        <taxon>Dikarya</taxon>
        <taxon>Ascomycota</taxon>
        <taxon>Pezizomycotina</taxon>
        <taxon>Dothideomycetes</taxon>
        <taxon>Dothideomycetes incertae sedis</taxon>
        <taxon>Acrospermales</taxon>
        <taxon>Acrospermaceae</taxon>
        <taxon>Pseudovirgaria</taxon>
    </lineage>
</organism>
<sequence>MLVSQHEQVLCRQLRDFPRRFHNRYNDDSSSALLELFFRSLTGFKDEYLPYFFPNGVPRSTQEQWSLKLAQGAVEGAEYTEAARGHPCGHIFKSGEATYRCKTCTVDETCVICTRCFDASDHEGHTVYVSISPGNAGCCDCGDDEAWIRPVHCNIHTIGAESISHAAGKIKEGSPLPEDLQEYIRTTISKIFDYFCDVFSCSPEQLRLAKTEESIRQDEHSSRLHSKWYGELDTDEDDQEYALVLWNDEKHTIGDVENQVARACKQRKDFGRQKANEVNYVGRSVVIFDTNIPKLLKMAKIIEEIKLTVTIRSARDTFREQMCGTIIEWISDIAGCSVGPDHQILRNILCEEMLKAWRVGSEAHHSRIGTDGLDDHEVEDYQEDLLFSRLLDMRNRGARATAPGPDADLEDANDNEDDADNEWEEELDQDEMDIEFAPARDVDGDVEMDTSDVPDDELEASEATIAGYPPPPPPPPPPAVRRHDALTTPGDSEGEPMVVSSSHVGETLDIPKTPKIRQKKRPPRALRHWLEVPEGYKKKKGAVPIHEDLWERVRLDWMILYDLRMWKKARVDLRDVFISTVVTIPYFKRVLGLRFAGLYTTLAQLYLIADREPDHSIINLSLQMLTTPSITAEVVDRGNFLTNLMAILYTFLTSRQVGYPQEVNPMATLAFQEGAVTNRRMYHFFLDMKYLLGSDLIKERLREEPRYLLQFLDLVKLHQGICPNLRAVGEHIEYENDQWISASLITREINRLCRHFSEAFVWSIDGNNSSIYRAIRDTAKLVIIHSTASERKRFQAAEIKKPIQFKTLSKFEFEYSPSDPLKVVEFVVSKEAMSFHHALHYTLSWMIDRGKSMSRDQLVSLLSFSASQLKEPPVPLRAQIPELDADDYLLCLFDFPLRVCAWLAQMRANTWIRNGVTLRHQMSTYRGVVQRDVAFQRDIFLLQVGLVICPKTRFLASIVDRFGLSNWIRGSYSDVQSFEEQQQLDIVEDFVHLLIILLSERTSLLPIEEEPGSHLISIRRDIAHILCFKPLPHSDLSARLPDKTQDLDEFPGVLREMTTFRPPEGVSDTGTFMLKEQYFEDIDPYIAQYSRNQREEAEALYKKHMAKKTGQSPSDIVYEPKLRPIRQGIFKDIAGFTRVPLFIQIIYYLLNYALESSKHHPSIPATRVEAYLQFILQLVLVAIPDEENARNEGLDGMQCSFAYNLIRCQSRQGRLVIGLLHSLSEMDEFKTCEPKIKTIMRRLQHREPKAFAEALKVIDVSAERMDTSSPAPSTEDKELKKKQALERQARVMASFKEQQTNFMANQAFEWGDDEDDYSDLEAELATPMPEEEKLWKYPSGTCILCQEETSDQRLYGTFAFITDSHILRQTDIRDSDWVTEAFETPTSLDRSADQIRPFGVSGKNRKMVTKVTFDGRETITERQDLGKGFPAKMTKPGPISHGCGHIMHYHCFEVYVQATQRRHANQIARAHPERPDSKEFLCPLCKALGNAFLPIIWKGKSESYPAVLKQNRSATFENWLATDVALHVAKIDKSPEHSPSNAQTLARLRQIFVDFGTQHLIQPLASKLPEINRLSLLTLPPITAAGQIPSTLPRIASPPHFAATAALDDTGNQATINPEASNGPQLQPIPILELVRIYQRLRDTMKVNNLSSRYVYNPSPLAAREDLIYTDTLSKCLGFTISATEIAQRGVEAEVGTTLLDRISPQTLTHIRILSETVTSYMAIGSLRNQGLSNTCQEFLDTRTRQFQQLFNGHPRMSTIIPSLEYDLKPFESILSQDTFIFFTECATCVVPALQLDIQHVMRICYIAELVRVVISFFRVHGSASTMPKVSELKRSDQTQERNMRIFIRSIIITAKSTPGRDSIEAHHEQESILEGDIPMNQVDLYFLHKAMLAYALPFLRKAVILMHARYGVDFPNTGLSQTTMTEHQRLTLALKLPSLDEIFETFASSSEGGSVLRSMVRGWISHLMWSHSNTHLSPDTIMLSHPAIFELVGLPKNYDTLTDEAIRRRCPTTGRDLTDPAVCLFCGEIFCSQGVCCMQDKQGGCALHQKKCGGNVGMYINIRKGMVLFMNQIRGCWVPAPYLDIYGETDPTLRRHHQLFLNQKRYDALLRSVWLGHGIQTMIARRLDAEVNNGGWETL</sequence>
<comment type="function">
    <text evidence="9">Ubiquitin ligase protein which is a component of the N-end rule pathway. Recognizes and binds to proteins bearing specific N-terminal residues that are destabilizing according to the N-end rule, leading to their ubiquitination and subsequent degradation.</text>
</comment>
<dbReference type="Gene3D" id="1.10.10.2670">
    <property type="entry name" value="E3 ubiquitin-protein ligase"/>
    <property type="match status" value="1"/>
</dbReference>
<dbReference type="EC" id="2.3.2.27" evidence="9"/>
<dbReference type="InterPro" id="IPR036390">
    <property type="entry name" value="WH_DNA-bd_sf"/>
</dbReference>
<keyword evidence="13" id="KW-1185">Reference proteome</keyword>
<feature type="region of interest" description="Disordered" evidence="10">
    <location>
        <begin position="463"/>
        <end position="498"/>
    </location>
</feature>
<feature type="compositionally biased region" description="Acidic residues" evidence="10">
    <location>
        <begin position="407"/>
        <end position="431"/>
    </location>
</feature>
<feature type="domain" description="UBR-type" evidence="11">
    <location>
        <begin position="86"/>
        <end position="158"/>
    </location>
</feature>
<dbReference type="InterPro" id="IPR039164">
    <property type="entry name" value="UBR1-like"/>
</dbReference>
<dbReference type="CDD" id="cd16482">
    <property type="entry name" value="RING-H2_UBR1-like"/>
    <property type="match status" value="1"/>
</dbReference>
<feature type="region of interest" description="Disordered" evidence="10">
    <location>
        <begin position="398"/>
        <end position="431"/>
    </location>
</feature>
<keyword evidence="3 9" id="KW-0479">Metal-binding</keyword>
<dbReference type="GO" id="GO:0071596">
    <property type="term" value="P:ubiquitin-dependent protein catabolic process via the N-end rule pathway"/>
    <property type="evidence" value="ECO:0007669"/>
    <property type="project" value="UniProtKB-UniRule"/>
</dbReference>
<protein>
    <recommendedName>
        <fullName evidence="9">E3 ubiquitin-protein ligase</fullName>
        <ecNumber evidence="9">2.3.2.27</ecNumber>
    </recommendedName>
</protein>
<dbReference type="GO" id="GO:0008270">
    <property type="term" value="F:zinc ion binding"/>
    <property type="evidence" value="ECO:0007669"/>
    <property type="project" value="UniProtKB-UniRule"/>
</dbReference>
<dbReference type="PANTHER" id="PTHR21497">
    <property type="entry name" value="UBIQUITIN LIGASE E3 ALPHA-RELATED"/>
    <property type="match status" value="1"/>
</dbReference>
<evidence type="ECO:0000256" key="5">
    <source>
        <dbReference type="ARBA" id="ARBA00022786"/>
    </source>
</evidence>
<keyword evidence="6 9" id="KW-0862">Zinc</keyword>
<dbReference type="SUPFAM" id="SSF46785">
    <property type="entry name" value="Winged helix' DNA-binding domain"/>
    <property type="match status" value="1"/>
</dbReference>
<name>A0A6A6VU07_9PEZI</name>
<gene>
    <name evidence="12" type="ORF">EJ05DRAFT_457618</name>
</gene>
<keyword evidence="2 9" id="KW-0808">Transferase</keyword>
<dbReference type="FunFam" id="2.10.110.30:FF:000001">
    <property type="entry name" value="E3 ubiquitin-protein ligase UBR2 isoform 1"/>
    <property type="match status" value="1"/>
</dbReference>
<dbReference type="Pfam" id="PF22960">
    <property type="entry name" value="WHD_UBR1"/>
    <property type="match status" value="1"/>
</dbReference>
<dbReference type="Proteomes" id="UP000799437">
    <property type="component" value="Unassembled WGS sequence"/>
</dbReference>
<evidence type="ECO:0000259" key="11">
    <source>
        <dbReference type="PROSITE" id="PS51157"/>
    </source>
</evidence>
<dbReference type="CDD" id="cd19673">
    <property type="entry name" value="UBR-box_UBR3"/>
    <property type="match status" value="1"/>
</dbReference>
<dbReference type="Pfam" id="PF02207">
    <property type="entry name" value="zf-UBR"/>
    <property type="match status" value="1"/>
</dbReference>
<dbReference type="EMBL" id="ML996583">
    <property type="protein sequence ID" value="KAF2753703.1"/>
    <property type="molecule type" value="Genomic_DNA"/>
</dbReference>
<evidence type="ECO:0000256" key="3">
    <source>
        <dbReference type="ARBA" id="ARBA00022723"/>
    </source>
</evidence>
<feature type="compositionally biased region" description="Pro residues" evidence="10">
    <location>
        <begin position="468"/>
        <end position="479"/>
    </location>
</feature>
<dbReference type="Pfam" id="PF18995">
    <property type="entry name" value="PRT6_C"/>
    <property type="match status" value="1"/>
</dbReference>
<dbReference type="GO" id="GO:0005737">
    <property type="term" value="C:cytoplasm"/>
    <property type="evidence" value="ECO:0007669"/>
    <property type="project" value="TreeGrafter"/>
</dbReference>
<dbReference type="GeneID" id="54483591"/>
<dbReference type="RefSeq" id="XP_033596154.1">
    <property type="nucleotide sequence ID" value="XM_033742537.1"/>
</dbReference>
<feature type="zinc finger region" description="UBR-type" evidence="8">
    <location>
        <begin position="86"/>
        <end position="158"/>
    </location>
</feature>